<dbReference type="EMBL" id="ABLOJW010000004">
    <property type="protein sequence ID" value="EKT4091511.1"/>
    <property type="molecule type" value="Genomic_DNA"/>
</dbReference>
<proteinExistence type="predicted"/>
<evidence type="ECO:0000313" key="2">
    <source>
        <dbReference type="Proteomes" id="UP001218208"/>
    </source>
</evidence>
<accession>A0AAI9FTC1</accession>
<protein>
    <submittedName>
        <fullName evidence="1">Uncharacterized protein</fullName>
    </submittedName>
</protein>
<gene>
    <name evidence="1" type="ORF">QEG23_000996</name>
</gene>
<dbReference type="AlphaFoldDB" id="A0AAI9FTC1"/>
<comment type="caution">
    <text evidence="1">The sequence shown here is derived from an EMBL/GenBank/DDBJ whole genome shotgun (WGS) entry which is preliminary data.</text>
</comment>
<organism evidence="1 2">
    <name type="scientific">Stenotrophomonas maltophilia</name>
    <name type="common">Pseudomonas maltophilia</name>
    <name type="synonym">Xanthomonas maltophilia</name>
    <dbReference type="NCBI Taxonomy" id="40324"/>
    <lineage>
        <taxon>Bacteria</taxon>
        <taxon>Pseudomonadati</taxon>
        <taxon>Pseudomonadota</taxon>
        <taxon>Gammaproteobacteria</taxon>
        <taxon>Lysobacterales</taxon>
        <taxon>Lysobacteraceae</taxon>
        <taxon>Stenotrophomonas</taxon>
        <taxon>Stenotrophomonas maltophilia group</taxon>
    </lineage>
</organism>
<reference evidence="1" key="1">
    <citation type="submission" date="2022-07" db="EMBL/GenBank/DDBJ databases">
        <authorList>
            <consortium name="DAFM: The Division of Animal and Food Microbiology"/>
        </authorList>
    </citation>
    <scope>NUCLEOTIDE SEQUENCE</scope>
    <source>
        <strain evidence="1">19MO01SH01-2</strain>
    </source>
</reference>
<evidence type="ECO:0000313" key="1">
    <source>
        <dbReference type="EMBL" id="EKT4091511.1"/>
    </source>
</evidence>
<dbReference type="Proteomes" id="UP001218208">
    <property type="component" value="Unassembled WGS sequence"/>
</dbReference>
<name>A0AAI9FTC1_STEMA</name>
<sequence>MKAIIIDTAAPMADQLLFPVAPIDVEDAVQKILALRRKYCCSGHAGKDIELIRAALMKEGNNG</sequence>